<keyword evidence="7 9" id="KW-1133">Transmembrane helix</keyword>
<comment type="pathway">
    <text evidence="9">Protein modification; lipoprotein biosynthesis (signal peptide cleavage).</text>
</comment>
<dbReference type="STRING" id="1776384.GCA_900086585_04250"/>
<dbReference type="InterPro" id="IPR001872">
    <property type="entry name" value="Peptidase_A8"/>
</dbReference>
<dbReference type="PROSITE" id="PS00855">
    <property type="entry name" value="SPASE_II"/>
    <property type="match status" value="1"/>
</dbReference>
<comment type="subcellular location">
    <subcellularLocation>
        <location evidence="9">Cell membrane</location>
        <topology evidence="9">Multi-pass membrane protein</topology>
    </subcellularLocation>
</comment>
<proteinExistence type="inferred from homology"/>
<comment type="catalytic activity">
    <reaction evidence="9 10">
        <text>Release of signal peptides from bacterial membrane prolipoproteins. Hydrolyzes -Xaa-Yaa-Zaa-|-(S,diacylglyceryl)Cys-, in which Xaa is hydrophobic (preferably Leu), and Yaa (Ala or Ser) and Zaa (Gly or Ala) have small, neutral side chains.</text>
        <dbReference type="EC" id="3.4.23.36"/>
    </reaction>
</comment>
<organism evidence="12 13">
    <name type="scientific">Emergencia timonensis</name>
    <dbReference type="NCBI Taxonomy" id="1776384"/>
    <lineage>
        <taxon>Bacteria</taxon>
        <taxon>Bacillati</taxon>
        <taxon>Bacillota</taxon>
        <taxon>Clostridia</taxon>
        <taxon>Peptostreptococcales</taxon>
        <taxon>Anaerovoracaceae</taxon>
        <taxon>Emergencia</taxon>
    </lineage>
</organism>
<dbReference type="RefSeq" id="WP_082907658.1">
    <property type="nucleotide sequence ID" value="NZ_AP025567.1"/>
</dbReference>
<dbReference type="HAMAP" id="MF_00161">
    <property type="entry name" value="LspA"/>
    <property type="match status" value="1"/>
</dbReference>
<evidence type="ECO:0000256" key="5">
    <source>
        <dbReference type="ARBA" id="ARBA00022750"/>
    </source>
</evidence>
<feature type="transmembrane region" description="Helical" evidence="9">
    <location>
        <begin position="58"/>
        <end position="76"/>
    </location>
</feature>
<protein>
    <recommendedName>
        <fullName evidence="9">Lipoprotein signal peptidase</fullName>
        <ecNumber evidence="9">3.4.23.36</ecNumber>
    </recommendedName>
    <alternativeName>
        <fullName evidence="9">Prolipoprotein signal peptidase</fullName>
    </alternativeName>
    <alternativeName>
        <fullName evidence="9">Signal peptidase II</fullName>
        <shortName evidence="9">SPase II</shortName>
    </alternativeName>
</protein>
<dbReference type="GO" id="GO:0004190">
    <property type="term" value="F:aspartic-type endopeptidase activity"/>
    <property type="evidence" value="ECO:0007669"/>
    <property type="project" value="UniProtKB-UniRule"/>
</dbReference>
<gene>
    <name evidence="9 12" type="primary">lspA</name>
    <name evidence="12" type="ORF">DW099_09440</name>
</gene>
<sequence>MKYYLTAALVIASDQVSKAVIRMTMHVGDSISILGDFFRLTYIRNSGAAFSMMSGQRLLLVVIPIAGIVAALWYLHRHRGEHWTLYASWTLIIAGGIGNLIDRIAFGEVTDMFDFSIFPPVFNIADIAVTFGCALFIVYILAGDRLKKHE</sequence>
<dbReference type="Pfam" id="PF01252">
    <property type="entry name" value="Peptidase_A8"/>
    <property type="match status" value="1"/>
</dbReference>
<dbReference type="EMBL" id="QRMS01000002">
    <property type="protein sequence ID" value="RHJ88593.1"/>
    <property type="molecule type" value="Genomic_DNA"/>
</dbReference>
<evidence type="ECO:0000256" key="9">
    <source>
        <dbReference type="HAMAP-Rule" id="MF_00161"/>
    </source>
</evidence>
<comment type="caution">
    <text evidence="9">Lacks conserved residue(s) required for the propagation of feature annotation.</text>
</comment>
<evidence type="ECO:0000256" key="10">
    <source>
        <dbReference type="RuleBase" id="RU000594"/>
    </source>
</evidence>
<keyword evidence="5 9" id="KW-0064">Aspartyl protease</keyword>
<evidence type="ECO:0000256" key="11">
    <source>
        <dbReference type="RuleBase" id="RU004181"/>
    </source>
</evidence>
<reference evidence="12 13" key="1">
    <citation type="submission" date="2018-08" db="EMBL/GenBank/DDBJ databases">
        <title>A genome reference for cultivated species of the human gut microbiota.</title>
        <authorList>
            <person name="Zou Y."/>
            <person name="Xue W."/>
            <person name="Luo G."/>
        </authorList>
    </citation>
    <scope>NUCLEOTIDE SEQUENCE [LARGE SCALE GENOMIC DNA]</scope>
    <source>
        <strain evidence="12 13">AM07-24</strain>
    </source>
</reference>
<dbReference type="EC" id="3.4.23.36" evidence="9"/>
<dbReference type="GeneID" id="83006518"/>
<keyword evidence="6 9" id="KW-0378">Hydrolase</keyword>
<dbReference type="GO" id="GO:0005886">
    <property type="term" value="C:plasma membrane"/>
    <property type="evidence" value="ECO:0007669"/>
    <property type="project" value="UniProtKB-SubCell"/>
</dbReference>
<evidence type="ECO:0000256" key="4">
    <source>
        <dbReference type="ARBA" id="ARBA00022692"/>
    </source>
</evidence>
<feature type="active site" evidence="9">
    <location>
        <position position="126"/>
    </location>
</feature>
<evidence type="ECO:0000256" key="7">
    <source>
        <dbReference type="ARBA" id="ARBA00022989"/>
    </source>
</evidence>
<evidence type="ECO:0000256" key="2">
    <source>
        <dbReference type="ARBA" id="ARBA00022475"/>
    </source>
</evidence>
<keyword evidence="2 9" id="KW-1003">Cell membrane</keyword>
<dbReference type="UniPathway" id="UPA00665"/>
<dbReference type="PRINTS" id="PR00781">
    <property type="entry name" value="LIPOSIGPTASE"/>
</dbReference>
<dbReference type="PANTHER" id="PTHR33695:SF1">
    <property type="entry name" value="LIPOPROTEIN SIGNAL PEPTIDASE"/>
    <property type="match status" value="1"/>
</dbReference>
<comment type="similarity">
    <text evidence="1 9 11">Belongs to the peptidase A8 family.</text>
</comment>
<accession>A0A415E4M8</accession>
<keyword evidence="4 9" id="KW-0812">Transmembrane</keyword>
<dbReference type="NCBIfam" id="TIGR00077">
    <property type="entry name" value="lspA"/>
    <property type="match status" value="1"/>
</dbReference>
<keyword evidence="13" id="KW-1185">Reference proteome</keyword>
<keyword evidence="8 9" id="KW-0472">Membrane</keyword>
<keyword evidence="3 9" id="KW-0645">Protease</keyword>
<evidence type="ECO:0000313" key="13">
    <source>
        <dbReference type="Proteomes" id="UP000284841"/>
    </source>
</evidence>
<dbReference type="GO" id="GO:0006508">
    <property type="term" value="P:proteolysis"/>
    <property type="evidence" value="ECO:0007669"/>
    <property type="project" value="UniProtKB-KW"/>
</dbReference>
<evidence type="ECO:0000256" key="1">
    <source>
        <dbReference type="ARBA" id="ARBA00006139"/>
    </source>
</evidence>
<dbReference type="AlphaFoldDB" id="A0A415E4M8"/>
<evidence type="ECO:0000313" key="12">
    <source>
        <dbReference type="EMBL" id="RHJ88593.1"/>
    </source>
</evidence>
<name>A0A415E4M8_9FIRM</name>
<feature type="transmembrane region" description="Helical" evidence="9">
    <location>
        <begin position="83"/>
        <end position="101"/>
    </location>
</feature>
<evidence type="ECO:0000256" key="6">
    <source>
        <dbReference type="ARBA" id="ARBA00022801"/>
    </source>
</evidence>
<feature type="active site" evidence="9">
    <location>
        <position position="111"/>
    </location>
</feature>
<dbReference type="OrthoDB" id="9810259at2"/>
<evidence type="ECO:0000256" key="8">
    <source>
        <dbReference type="ARBA" id="ARBA00023136"/>
    </source>
</evidence>
<comment type="caution">
    <text evidence="12">The sequence shown here is derived from an EMBL/GenBank/DDBJ whole genome shotgun (WGS) entry which is preliminary data.</text>
</comment>
<evidence type="ECO:0000256" key="3">
    <source>
        <dbReference type="ARBA" id="ARBA00022670"/>
    </source>
</evidence>
<feature type="transmembrane region" description="Helical" evidence="9">
    <location>
        <begin position="121"/>
        <end position="142"/>
    </location>
</feature>
<comment type="function">
    <text evidence="9 10">This protein specifically catalyzes the removal of signal peptides from prolipoproteins.</text>
</comment>
<dbReference type="PANTHER" id="PTHR33695">
    <property type="entry name" value="LIPOPROTEIN SIGNAL PEPTIDASE"/>
    <property type="match status" value="1"/>
</dbReference>
<dbReference type="Proteomes" id="UP000284841">
    <property type="component" value="Unassembled WGS sequence"/>
</dbReference>